<dbReference type="Gene3D" id="3.30.200.20">
    <property type="entry name" value="Phosphorylase Kinase, domain 1"/>
    <property type="match status" value="1"/>
</dbReference>
<keyword evidence="9" id="KW-1185">Reference proteome</keyword>
<organism evidence="8 9">
    <name type="scientific">Chondromyces apiculatus DSM 436</name>
    <dbReference type="NCBI Taxonomy" id="1192034"/>
    <lineage>
        <taxon>Bacteria</taxon>
        <taxon>Pseudomonadati</taxon>
        <taxon>Myxococcota</taxon>
        <taxon>Polyangia</taxon>
        <taxon>Polyangiales</taxon>
        <taxon>Polyangiaceae</taxon>
        <taxon>Chondromyces</taxon>
    </lineage>
</organism>
<dbReference type="EMBL" id="ASRX01000060">
    <property type="protein sequence ID" value="EYF02507.1"/>
    <property type="molecule type" value="Genomic_DNA"/>
</dbReference>
<keyword evidence="6" id="KW-1133">Transmembrane helix</keyword>
<dbReference type="SMART" id="SM00220">
    <property type="entry name" value="S_TKc"/>
    <property type="match status" value="1"/>
</dbReference>
<protein>
    <submittedName>
        <fullName evidence="8">Putative serine/threonine-protein kinase pknH</fullName>
    </submittedName>
</protein>
<evidence type="ECO:0000313" key="9">
    <source>
        <dbReference type="Proteomes" id="UP000019678"/>
    </source>
</evidence>
<dbReference type="PRINTS" id="PR01217">
    <property type="entry name" value="PRICHEXTENSN"/>
</dbReference>
<evidence type="ECO:0000256" key="6">
    <source>
        <dbReference type="SAM" id="Phobius"/>
    </source>
</evidence>
<comment type="caution">
    <text evidence="8">The sequence shown here is derived from an EMBL/GenBank/DDBJ whole genome shotgun (WGS) entry which is preliminary data.</text>
</comment>
<feature type="region of interest" description="Disordered" evidence="5">
    <location>
        <begin position="301"/>
        <end position="347"/>
    </location>
</feature>
<reference evidence="8 9" key="1">
    <citation type="submission" date="2013-05" db="EMBL/GenBank/DDBJ databases">
        <title>Genome assembly of Chondromyces apiculatus DSM 436.</title>
        <authorList>
            <person name="Sharma G."/>
            <person name="Khatri I."/>
            <person name="Kaur C."/>
            <person name="Mayilraj S."/>
            <person name="Subramanian S."/>
        </authorList>
    </citation>
    <scope>NUCLEOTIDE SEQUENCE [LARGE SCALE GENOMIC DNA]</scope>
    <source>
        <strain evidence="8 9">DSM 436</strain>
    </source>
</reference>
<dbReference type="STRING" id="1192034.CAP_7129"/>
<proteinExistence type="predicted"/>
<dbReference type="Proteomes" id="UP000019678">
    <property type="component" value="Unassembled WGS sequence"/>
</dbReference>
<sequence length="490" mass="50704">MILHPGTLFHERYRIVRSIQVGGMGAVYEVLDEKTDSGRALKVLLPGTLQSADLRARFEREAKITGGIESNHVVRTLDAGFDDSTNAPFLVMELLRGEELGALVTRQGRLSPSEALLFLRQAALGLDKVHAAGIVHRDLKLGNLYVVTQDDGTPCLKIIDFGVAKAMAPVGGEAGRTRPLGTPLFMAPEQIRGDGRIGPTADVFALAHVAYVLLTGEPYWTEEADEAGSIHGFILAIIQGATDPPTSRALRRQGVTLPAAFDAWFFRATATRPEDRFTRASETVAALAEVFGLPGGVRMPSAPAWPTPPNAPAASPSLTTPLSISAPLLSPAPPHASPLPRPPSSQISPVTGAVAISTSALVHESQAVPAKSKGPLRLALAAGAALLVLVPAAFFLFGRGTDPDPAHGTGTPATADPAAAASRTDLSPSIAPSPTPNVASPTGAVATPDPSASAAASAAASTAATVPRPPTSKTSAPPRPRPSTYHPGID</sequence>
<keyword evidence="6" id="KW-0472">Membrane</keyword>
<gene>
    <name evidence="8" type="ORF">CAP_7129</name>
</gene>
<dbReference type="InterPro" id="IPR000719">
    <property type="entry name" value="Prot_kinase_dom"/>
</dbReference>
<evidence type="ECO:0000256" key="2">
    <source>
        <dbReference type="ARBA" id="ARBA00022741"/>
    </source>
</evidence>
<evidence type="ECO:0000256" key="1">
    <source>
        <dbReference type="ARBA" id="ARBA00022679"/>
    </source>
</evidence>
<dbReference type="eggNOG" id="COG0515">
    <property type="taxonomic scope" value="Bacteria"/>
</dbReference>
<dbReference type="PANTHER" id="PTHR43289:SF6">
    <property type="entry name" value="SERINE_THREONINE-PROTEIN KINASE NEKL-3"/>
    <property type="match status" value="1"/>
</dbReference>
<name>A0A017T0J1_9BACT</name>
<keyword evidence="1" id="KW-0808">Transferase</keyword>
<evidence type="ECO:0000256" key="4">
    <source>
        <dbReference type="ARBA" id="ARBA00022840"/>
    </source>
</evidence>
<dbReference type="CDD" id="cd14014">
    <property type="entry name" value="STKc_PknB_like"/>
    <property type="match status" value="1"/>
</dbReference>
<dbReference type="SUPFAM" id="SSF56112">
    <property type="entry name" value="Protein kinase-like (PK-like)"/>
    <property type="match status" value="1"/>
</dbReference>
<keyword evidence="2" id="KW-0547">Nucleotide-binding</keyword>
<feature type="domain" description="Protein kinase" evidence="7">
    <location>
        <begin position="13"/>
        <end position="291"/>
    </location>
</feature>
<feature type="compositionally biased region" description="Low complexity" evidence="5">
    <location>
        <begin position="406"/>
        <end position="421"/>
    </location>
</feature>
<dbReference type="GO" id="GO:0004674">
    <property type="term" value="F:protein serine/threonine kinase activity"/>
    <property type="evidence" value="ECO:0007669"/>
    <property type="project" value="TreeGrafter"/>
</dbReference>
<evidence type="ECO:0000256" key="3">
    <source>
        <dbReference type="ARBA" id="ARBA00022777"/>
    </source>
</evidence>
<dbReference type="PROSITE" id="PS50011">
    <property type="entry name" value="PROTEIN_KINASE_DOM"/>
    <property type="match status" value="1"/>
</dbReference>
<keyword evidence="4" id="KW-0067">ATP-binding</keyword>
<dbReference type="PANTHER" id="PTHR43289">
    <property type="entry name" value="MITOGEN-ACTIVATED PROTEIN KINASE KINASE KINASE 20-RELATED"/>
    <property type="match status" value="1"/>
</dbReference>
<feature type="compositionally biased region" description="Polar residues" evidence="5">
    <location>
        <begin position="424"/>
        <end position="440"/>
    </location>
</feature>
<dbReference type="InterPro" id="IPR008271">
    <property type="entry name" value="Ser/Thr_kinase_AS"/>
</dbReference>
<evidence type="ECO:0000256" key="5">
    <source>
        <dbReference type="SAM" id="MobiDB-lite"/>
    </source>
</evidence>
<feature type="compositionally biased region" description="Pro residues" evidence="5">
    <location>
        <begin position="330"/>
        <end position="343"/>
    </location>
</feature>
<feature type="region of interest" description="Disordered" evidence="5">
    <location>
        <begin position="405"/>
        <end position="490"/>
    </location>
</feature>
<dbReference type="Gene3D" id="1.10.510.10">
    <property type="entry name" value="Transferase(Phosphotransferase) domain 1"/>
    <property type="match status" value="1"/>
</dbReference>
<dbReference type="OrthoDB" id="9801841at2"/>
<dbReference type="PROSITE" id="PS00108">
    <property type="entry name" value="PROTEIN_KINASE_ST"/>
    <property type="match status" value="1"/>
</dbReference>
<feature type="compositionally biased region" description="Low complexity" evidence="5">
    <location>
        <begin position="312"/>
        <end position="329"/>
    </location>
</feature>
<keyword evidence="6" id="KW-0812">Transmembrane</keyword>
<dbReference type="Pfam" id="PF00069">
    <property type="entry name" value="Pkinase"/>
    <property type="match status" value="1"/>
</dbReference>
<evidence type="ECO:0000313" key="8">
    <source>
        <dbReference type="EMBL" id="EYF02507.1"/>
    </source>
</evidence>
<accession>A0A017T0J1</accession>
<dbReference type="AlphaFoldDB" id="A0A017T0J1"/>
<dbReference type="RefSeq" id="WP_044247511.1">
    <property type="nucleotide sequence ID" value="NZ_ASRX01000060.1"/>
</dbReference>
<dbReference type="InterPro" id="IPR011009">
    <property type="entry name" value="Kinase-like_dom_sf"/>
</dbReference>
<feature type="transmembrane region" description="Helical" evidence="6">
    <location>
        <begin position="378"/>
        <end position="397"/>
    </location>
</feature>
<dbReference type="GO" id="GO:0005524">
    <property type="term" value="F:ATP binding"/>
    <property type="evidence" value="ECO:0007669"/>
    <property type="project" value="UniProtKB-KW"/>
</dbReference>
<keyword evidence="3 8" id="KW-0418">Kinase</keyword>
<feature type="compositionally biased region" description="Low complexity" evidence="5">
    <location>
        <begin position="444"/>
        <end position="466"/>
    </location>
</feature>
<evidence type="ECO:0000259" key="7">
    <source>
        <dbReference type="PROSITE" id="PS50011"/>
    </source>
</evidence>